<accession>A0A2R6AYA4</accession>
<protein>
    <submittedName>
        <fullName evidence="1">Uncharacterized protein</fullName>
    </submittedName>
</protein>
<reference evidence="1 2" key="1">
    <citation type="submission" date="2017-04" db="EMBL/GenBank/DDBJ databases">
        <title>Novel microbial lineages endemic to geothermal iron-oxide mats fill important gaps in the evolutionary history of Archaea.</title>
        <authorList>
            <person name="Jay Z.J."/>
            <person name="Beam J.P."/>
            <person name="Dlakic M."/>
            <person name="Rusch D.B."/>
            <person name="Kozubal M.A."/>
            <person name="Inskeep W.P."/>
        </authorList>
    </citation>
    <scope>NUCLEOTIDE SEQUENCE [LARGE SCALE GENOMIC DNA]</scope>
    <source>
        <strain evidence="1">OSP_D</strain>
    </source>
</reference>
<evidence type="ECO:0000313" key="1">
    <source>
        <dbReference type="EMBL" id="PSN91391.1"/>
    </source>
</evidence>
<organism evidence="1 2">
    <name type="scientific">Candidatus Marsarchaeota G2 archaeon OSP_D</name>
    <dbReference type="NCBI Taxonomy" id="1978157"/>
    <lineage>
        <taxon>Archaea</taxon>
        <taxon>Candidatus Marsarchaeota</taxon>
        <taxon>Candidatus Marsarchaeota group 2</taxon>
    </lineage>
</organism>
<dbReference type="AlphaFoldDB" id="A0A2R6AYA4"/>
<name>A0A2R6AYA4_9ARCH</name>
<comment type="caution">
    <text evidence="1">The sequence shown here is derived from an EMBL/GenBank/DDBJ whole genome shotgun (WGS) entry which is preliminary data.</text>
</comment>
<evidence type="ECO:0000313" key="2">
    <source>
        <dbReference type="Proteomes" id="UP000240322"/>
    </source>
</evidence>
<proteinExistence type="predicted"/>
<gene>
    <name evidence="1" type="ORF">B9Q03_04225</name>
</gene>
<sequence>MGFEVDTFKWFLGSKTYTQSWMTFLRAHEPFLVALGLIILDVIELGFDVHIQEGRLVKHSKTKEGSYGWADLENRGVFSRRKAGAQRSENLIHHWEYGVRISNKRETMGKLVGNSVKWEG</sequence>
<dbReference type="EMBL" id="NEXE01000026">
    <property type="protein sequence ID" value="PSN91391.1"/>
    <property type="molecule type" value="Genomic_DNA"/>
</dbReference>
<dbReference type="Proteomes" id="UP000240322">
    <property type="component" value="Unassembled WGS sequence"/>
</dbReference>